<evidence type="ECO:0000313" key="3">
    <source>
        <dbReference type="Proteomes" id="UP000823388"/>
    </source>
</evidence>
<feature type="compositionally biased region" description="Basic residues" evidence="1">
    <location>
        <begin position="1"/>
        <end position="21"/>
    </location>
</feature>
<comment type="caution">
    <text evidence="2">The sequence shown here is derived from an EMBL/GenBank/DDBJ whole genome shotgun (WGS) entry which is preliminary data.</text>
</comment>
<dbReference type="EMBL" id="CM029043">
    <property type="protein sequence ID" value="KAG2612634.1"/>
    <property type="molecule type" value="Genomic_DNA"/>
</dbReference>
<feature type="region of interest" description="Disordered" evidence="1">
    <location>
        <begin position="116"/>
        <end position="152"/>
    </location>
</feature>
<dbReference type="Proteomes" id="UP000823388">
    <property type="component" value="Chromosome 4K"/>
</dbReference>
<feature type="region of interest" description="Disordered" evidence="1">
    <location>
        <begin position="1"/>
        <end position="39"/>
    </location>
</feature>
<name>A0A8T0TV91_PANVG</name>
<evidence type="ECO:0000256" key="1">
    <source>
        <dbReference type="SAM" id="MobiDB-lite"/>
    </source>
</evidence>
<accession>A0A8T0TV91</accession>
<organism evidence="2 3">
    <name type="scientific">Panicum virgatum</name>
    <name type="common">Blackwell switchgrass</name>
    <dbReference type="NCBI Taxonomy" id="38727"/>
    <lineage>
        <taxon>Eukaryota</taxon>
        <taxon>Viridiplantae</taxon>
        <taxon>Streptophyta</taxon>
        <taxon>Embryophyta</taxon>
        <taxon>Tracheophyta</taxon>
        <taxon>Spermatophyta</taxon>
        <taxon>Magnoliopsida</taxon>
        <taxon>Liliopsida</taxon>
        <taxon>Poales</taxon>
        <taxon>Poaceae</taxon>
        <taxon>PACMAD clade</taxon>
        <taxon>Panicoideae</taxon>
        <taxon>Panicodae</taxon>
        <taxon>Paniceae</taxon>
        <taxon>Panicinae</taxon>
        <taxon>Panicum</taxon>
        <taxon>Panicum sect. Hiantes</taxon>
    </lineage>
</organism>
<sequence>MDGFRGVRRHASQRLRYKKPKTAAPSCTPPPPAGGTSKKRCHLCHKEHNSIIAKRTTILPNPVNVCCRETRGLTSAVRKENRAKQVEDPSSAVEAHSLGVSILRTFAKVLTEPGKRYSRGPGIRRRFGKSSPKEGLHSAPPTPRHTRAGDCTPSNAEIKDLLRILKCHCHLTTR</sequence>
<reference evidence="2" key="1">
    <citation type="submission" date="2020-05" db="EMBL/GenBank/DDBJ databases">
        <title>WGS assembly of Panicum virgatum.</title>
        <authorList>
            <person name="Lovell J.T."/>
            <person name="Jenkins J."/>
            <person name="Shu S."/>
            <person name="Juenger T.E."/>
            <person name="Schmutz J."/>
        </authorList>
    </citation>
    <scope>NUCLEOTIDE SEQUENCE</scope>
    <source>
        <strain evidence="2">AP13</strain>
    </source>
</reference>
<keyword evidence="3" id="KW-1185">Reference proteome</keyword>
<evidence type="ECO:0000313" key="2">
    <source>
        <dbReference type="EMBL" id="KAG2612634.1"/>
    </source>
</evidence>
<proteinExistence type="predicted"/>
<gene>
    <name evidence="2" type="ORF">PVAP13_4KG314705</name>
</gene>
<dbReference type="AlphaFoldDB" id="A0A8T0TV91"/>
<feature type="compositionally biased region" description="Basic residues" evidence="1">
    <location>
        <begin position="116"/>
        <end position="128"/>
    </location>
</feature>
<protein>
    <submittedName>
        <fullName evidence="2">Uncharacterized protein</fullName>
    </submittedName>
</protein>